<feature type="domain" description="Phosphoribosyltransferase" evidence="1">
    <location>
        <begin position="17"/>
        <end position="66"/>
    </location>
</feature>
<dbReference type="Gene3D" id="3.40.50.2020">
    <property type="match status" value="1"/>
</dbReference>
<sequence length="83" mass="9057">ELAVFRPHHEKVGAFSSNYASVNSKNVVIVDDVVGTGETFRSAIKAIKEERGKPVLCLSLLNKRAQNSISGIPLRALIRARVI</sequence>
<evidence type="ECO:0000259" key="1">
    <source>
        <dbReference type="Pfam" id="PF00156"/>
    </source>
</evidence>
<comment type="caution">
    <text evidence="2">The sequence shown here is derived from an EMBL/GenBank/DDBJ whole genome shotgun (WGS) entry which is preliminary data.</text>
</comment>
<dbReference type="CDD" id="cd06223">
    <property type="entry name" value="PRTases_typeI"/>
    <property type="match status" value="1"/>
</dbReference>
<evidence type="ECO:0000313" key="2">
    <source>
        <dbReference type="EMBL" id="GAI31575.1"/>
    </source>
</evidence>
<gene>
    <name evidence="2" type="ORF">S06H3_28876</name>
</gene>
<feature type="non-terminal residue" evidence="2">
    <location>
        <position position="1"/>
    </location>
</feature>
<dbReference type="Pfam" id="PF00156">
    <property type="entry name" value="Pribosyltran"/>
    <property type="match status" value="1"/>
</dbReference>
<dbReference type="EMBL" id="BARV01016885">
    <property type="protein sequence ID" value="GAI31575.1"/>
    <property type="molecule type" value="Genomic_DNA"/>
</dbReference>
<dbReference type="InterPro" id="IPR000836">
    <property type="entry name" value="PRTase_dom"/>
</dbReference>
<proteinExistence type="predicted"/>
<dbReference type="AlphaFoldDB" id="X1NXS0"/>
<organism evidence="2">
    <name type="scientific">marine sediment metagenome</name>
    <dbReference type="NCBI Taxonomy" id="412755"/>
    <lineage>
        <taxon>unclassified sequences</taxon>
        <taxon>metagenomes</taxon>
        <taxon>ecological metagenomes</taxon>
    </lineage>
</organism>
<dbReference type="SUPFAM" id="SSF53271">
    <property type="entry name" value="PRTase-like"/>
    <property type="match status" value="1"/>
</dbReference>
<dbReference type="InterPro" id="IPR029057">
    <property type="entry name" value="PRTase-like"/>
</dbReference>
<reference evidence="2" key="1">
    <citation type="journal article" date="2014" name="Front. Microbiol.">
        <title>High frequency of phylogenetically diverse reductive dehalogenase-homologous genes in deep subseafloor sedimentary metagenomes.</title>
        <authorList>
            <person name="Kawai M."/>
            <person name="Futagami T."/>
            <person name="Toyoda A."/>
            <person name="Takaki Y."/>
            <person name="Nishi S."/>
            <person name="Hori S."/>
            <person name="Arai W."/>
            <person name="Tsubouchi T."/>
            <person name="Morono Y."/>
            <person name="Uchiyama I."/>
            <person name="Ito T."/>
            <person name="Fujiyama A."/>
            <person name="Inagaki F."/>
            <person name="Takami H."/>
        </authorList>
    </citation>
    <scope>NUCLEOTIDE SEQUENCE</scope>
    <source>
        <strain evidence="2">Expedition CK06-06</strain>
    </source>
</reference>
<protein>
    <recommendedName>
        <fullName evidence="1">Phosphoribosyltransferase domain-containing protein</fullName>
    </recommendedName>
</protein>
<name>X1NXS0_9ZZZZ</name>
<accession>X1NXS0</accession>